<evidence type="ECO:0000256" key="10">
    <source>
        <dbReference type="SAM" id="MobiDB-lite"/>
    </source>
</evidence>
<feature type="compositionally biased region" description="Acidic residues" evidence="10">
    <location>
        <begin position="1399"/>
        <end position="1420"/>
    </location>
</feature>
<accession>A0A3F2RRS5</accession>
<dbReference type="InterPro" id="IPR004274">
    <property type="entry name" value="FCP1_dom"/>
</dbReference>
<comment type="caution">
    <text evidence="13">The sequence shown here is derived from an EMBL/GenBank/DDBJ whole genome shotgun (WGS) entry which is preliminary data.</text>
</comment>
<feature type="compositionally biased region" description="Basic and acidic residues" evidence="10">
    <location>
        <begin position="789"/>
        <end position="808"/>
    </location>
</feature>
<evidence type="ECO:0000259" key="11">
    <source>
        <dbReference type="PROSITE" id="PS50172"/>
    </source>
</evidence>
<dbReference type="Gene3D" id="3.40.50.1000">
    <property type="entry name" value="HAD superfamily/HAD-like"/>
    <property type="match status" value="1"/>
</dbReference>
<dbReference type="PANTHER" id="PTHR23081">
    <property type="entry name" value="RNA POLYMERASE II CTD PHOSPHATASE"/>
    <property type="match status" value="1"/>
</dbReference>
<reference evidence="13 14" key="1">
    <citation type="submission" date="2018-07" db="EMBL/GenBank/DDBJ databases">
        <title>Genome sequencing of oomycete isolates from Chile give support for New Zealand origin for Phytophthora kernoviae and make available the first Nothophytophthora sp. genome.</title>
        <authorList>
            <person name="Studholme D.J."/>
            <person name="Sanfuentes E."/>
            <person name="Panda P."/>
            <person name="Hill R."/>
            <person name="Sambles C."/>
            <person name="Grant M."/>
            <person name="Williams N.M."/>
            <person name="Mcdougal R.L."/>
        </authorList>
    </citation>
    <scope>NUCLEOTIDE SEQUENCE [LARGE SCALE GENOMIC DNA]</scope>
    <source>
        <strain evidence="13">Chile6</strain>
    </source>
</reference>
<dbReference type="OrthoDB" id="2017782at2759"/>
<dbReference type="InterPro" id="IPR001357">
    <property type="entry name" value="BRCT_dom"/>
</dbReference>
<feature type="repeat" description="TPR" evidence="9">
    <location>
        <begin position="123"/>
        <end position="156"/>
    </location>
</feature>
<dbReference type="Gene3D" id="1.10.287.10">
    <property type="entry name" value="S15/NS1, RNA-binding"/>
    <property type="match status" value="1"/>
</dbReference>
<dbReference type="PROSITE" id="PS50172">
    <property type="entry name" value="BRCT"/>
    <property type="match status" value="1"/>
</dbReference>
<feature type="compositionally biased region" description="Basic and acidic residues" evidence="10">
    <location>
        <begin position="726"/>
        <end position="759"/>
    </location>
</feature>
<dbReference type="Gene3D" id="1.25.40.10">
    <property type="entry name" value="Tetratricopeptide repeat domain"/>
    <property type="match status" value="3"/>
</dbReference>
<name>A0A3F2RRS5_9STRA</name>
<dbReference type="Pfam" id="PF07719">
    <property type="entry name" value="TPR_2"/>
    <property type="match status" value="1"/>
</dbReference>
<dbReference type="NCBIfam" id="TIGR02250">
    <property type="entry name" value="FCP1_euk"/>
    <property type="match status" value="1"/>
</dbReference>
<dbReference type="SUPFAM" id="SSF52113">
    <property type="entry name" value="BRCT domain"/>
    <property type="match status" value="1"/>
</dbReference>
<evidence type="ECO:0000256" key="5">
    <source>
        <dbReference type="ARBA" id="ARBA00022803"/>
    </source>
</evidence>
<evidence type="ECO:0000256" key="1">
    <source>
        <dbReference type="ARBA" id="ARBA00004123"/>
    </source>
</evidence>
<dbReference type="Pfam" id="PF03031">
    <property type="entry name" value="NIF"/>
    <property type="match status" value="1"/>
</dbReference>
<proteinExistence type="predicted"/>
<keyword evidence="4" id="KW-0378">Hydrolase</keyword>
<feature type="region of interest" description="Disordered" evidence="10">
    <location>
        <begin position="789"/>
        <end position="809"/>
    </location>
</feature>
<feature type="region of interest" description="Disordered" evidence="10">
    <location>
        <begin position="1225"/>
        <end position="1278"/>
    </location>
</feature>
<evidence type="ECO:0000313" key="14">
    <source>
        <dbReference type="Proteomes" id="UP000277300"/>
    </source>
</evidence>
<evidence type="ECO:0000256" key="6">
    <source>
        <dbReference type="ARBA" id="ARBA00023242"/>
    </source>
</evidence>
<feature type="domain" description="FCP1 homology" evidence="12">
    <location>
        <begin position="952"/>
        <end position="1120"/>
    </location>
</feature>
<dbReference type="InterPro" id="IPR036420">
    <property type="entry name" value="BRCT_dom_sf"/>
</dbReference>
<comment type="catalytic activity">
    <reaction evidence="8">
        <text>O-phospho-L-threonyl-[protein] + H2O = L-threonyl-[protein] + phosphate</text>
        <dbReference type="Rhea" id="RHEA:47004"/>
        <dbReference type="Rhea" id="RHEA-COMP:11060"/>
        <dbReference type="Rhea" id="RHEA-COMP:11605"/>
        <dbReference type="ChEBI" id="CHEBI:15377"/>
        <dbReference type="ChEBI" id="CHEBI:30013"/>
        <dbReference type="ChEBI" id="CHEBI:43474"/>
        <dbReference type="ChEBI" id="CHEBI:61977"/>
        <dbReference type="EC" id="3.1.3.16"/>
    </reaction>
</comment>
<feature type="region of interest" description="Disordered" evidence="10">
    <location>
        <begin position="724"/>
        <end position="759"/>
    </location>
</feature>
<dbReference type="PROSITE" id="PS50005">
    <property type="entry name" value="TPR"/>
    <property type="match status" value="1"/>
</dbReference>
<sequence length="1420" mass="159065">MANMKKDLTDDVDVDAEARLRTVTLGMKQQADELLVAGQLDKALQLYRELLMHLTRSQVTLLREKELVISCRMNVLAALSKVHKWVHVVTEGTEALAVFAELREAQERQGTSPEEEIEQQVLSRAYYFRGFAYMRLGSFTQAQQDFHRAMELNPEDEAIQDDWKELQTAVQAEQKVKQYLATSMKFFQAGKYQPAVEVCMNALRESQMLKKTELTALIHGNLAAIYVKAKDDAKAIEHYKRTMLLTRGGANPTTPQNERVYDILDSMAGCYSRKRDYSSALSVIEDQIKLFPLCPERKDREAMMYLNGGRICYTMGKFSQAEELLEYGYSAAQKTSSQVDVTLNCAYWLSKAYAKNGETAEAMKTLDSAIPVAEKEVENGVCAELLDKLLVVRLDILDPDSTVGISGSSLFAGPLREAQLWRTLEYFDEKRLICGHLRAAEAIVNFLRAKGDMEDAATRKKVLRALELVDRVNIGKLASSEATTFMKLALAKVDVMARFNSAGRQESKVLLVKMLRELKLPGCVDPSCRQQLQAVALLTLVDICNADKDEESDKEVRTYLEEAAMVLRDSQTKDDPVTIARLRVLLPKIGRWKAARGDIVGAEEALEESAELLRSDSDISSDRLGEALIGLCVVQIRLGMLKEATAVMNEIEKLPTDVQFKELSVIKDRFGAVALLDALEECTNGVKSEADVKTESSEDTQMKIEDHEEKFNVKTETEAASAVKTEASEEEHKQHQIKHENTRIKAEEGATGVKKEEEEQEIKVKKQEKQETQEVAVVTAQEVKQAARDCKQNVKKDESQQQTEGDRPHIRRKAVTCAISLRASIEWAVAPGAEVDAGQRLGTVGRLEEGTQRRLEAPCRGRIYILNEQQREQLQDGKREANGNVKTTTVAFVEYCIHPVRNGRTCLMCLAVVDEEENEDMESVNVVSHGQVIRLNMEEAKKFDSDNIRRQLGAKKLSLVLDLDHTLLHAVRVDDVVSEINKTDDIYFFFIPGLAQQHVVKLRPGLTEFLLELSVLYDLFIYTHGTRLYAEQIVKIIDPDETFFKNRIVARTDTPDMLHKSLKLLFPSCDDSMILVLDDRIDVWKENEGNVFLIEPYHYFKCTSEINNASGRGVAGLDDSESEGSEDRHLAQTTTVLKHVHEVFYEGHASGMRGTTAEEQMAGNGRDVKAILSESVIIDVSGVPYWMQAKAISGVIIVTPDWLIKCARSWSRVSEQDFLADEWKAKHTKKEKQPVADVIPDADTHPEAVPSKESTDSSGDAANVPPPSTSSTSDETAVPGILLKRESGDEKKSKQVTFAKVIGDTGKLFETTVAQKSRVDVDDAFLRLIEAEERENQEEAKRKQSSTDIKDQLFSRRHGGVDNSKRDRESSIAESASGEKRMRVTPSVSVIEAEIGKDDGEENEEEEELDDLEADILGDL</sequence>
<evidence type="ECO:0000256" key="3">
    <source>
        <dbReference type="ARBA" id="ARBA00022737"/>
    </source>
</evidence>
<dbReference type="Proteomes" id="UP000277300">
    <property type="component" value="Unassembled WGS sequence"/>
</dbReference>
<evidence type="ECO:0000313" key="13">
    <source>
        <dbReference type="EMBL" id="RLN62142.1"/>
    </source>
</evidence>
<dbReference type="CDD" id="cd07521">
    <property type="entry name" value="HAD_FCP1-like"/>
    <property type="match status" value="1"/>
</dbReference>
<dbReference type="PANTHER" id="PTHR23081:SF36">
    <property type="entry name" value="RNA POLYMERASE II SUBUNIT A C-TERMINAL DOMAIN PHOSPHATASE"/>
    <property type="match status" value="1"/>
</dbReference>
<evidence type="ECO:0000256" key="7">
    <source>
        <dbReference type="ARBA" id="ARBA00047761"/>
    </source>
</evidence>
<comment type="subcellular location">
    <subcellularLocation>
        <location evidence="1">Nucleus</location>
    </subcellularLocation>
</comment>
<dbReference type="InterPro" id="IPR019734">
    <property type="entry name" value="TPR_rpt"/>
</dbReference>
<feature type="compositionally biased region" description="Basic and acidic residues" evidence="10">
    <location>
        <begin position="1348"/>
        <end position="1382"/>
    </location>
</feature>
<dbReference type="GO" id="GO:0005634">
    <property type="term" value="C:nucleus"/>
    <property type="evidence" value="ECO:0007669"/>
    <property type="project" value="UniProtKB-SubCell"/>
</dbReference>
<evidence type="ECO:0000256" key="2">
    <source>
        <dbReference type="ARBA" id="ARBA00013081"/>
    </source>
</evidence>
<feature type="region of interest" description="Disordered" evidence="10">
    <location>
        <begin position="1332"/>
        <end position="1420"/>
    </location>
</feature>
<gene>
    <name evidence="13" type="ORF">BBP00_00004949</name>
</gene>
<keyword evidence="5 9" id="KW-0802">TPR repeat</keyword>
<dbReference type="SMART" id="SM00577">
    <property type="entry name" value="CPDc"/>
    <property type="match status" value="1"/>
</dbReference>
<dbReference type="InterPro" id="IPR039189">
    <property type="entry name" value="Fcp1"/>
</dbReference>
<dbReference type="EC" id="3.1.3.16" evidence="2"/>
<dbReference type="InterPro" id="IPR011947">
    <property type="entry name" value="FCP1_euk"/>
</dbReference>
<feature type="domain" description="BRCT" evidence="11">
    <location>
        <begin position="1197"/>
        <end position="1220"/>
    </location>
</feature>
<keyword evidence="3" id="KW-0677">Repeat</keyword>
<evidence type="ECO:0000256" key="4">
    <source>
        <dbReference type="ARBA" id="ARBA00022801"/>
    </source>
</evidence>
<dbReference type="EMBL" id="MBDO02000132">
    <property type="protein sequence ID" value="RLN62142.1"/>
    <property type="molecule type" value="Genomic_DNA"/>
</dbReference>
<dbReference type="InterPro" id="IPR013105">
    <property type="entry name" value="TPR_2"/>
</dbReference>
<dbReference type="InterPro" id="IPR011990">
    <property type="entry name" value="TPR-like_helical_dom_sf"/>
</dbReference>
<protein>
    <recommendedName>
        <fullName evidence="2">protein-serine/threonine phosphatase</fullName>
        <ecNumber evidence="2">3.1.3.16</ecNumber>
    </recommendedName>
</protein>
<evidence type="ECO:0000256" key="8">
    <source>
        <dbReference type="ARBA" id="ARBA00048336"/>
    </source>
</evidence>
<dbReference type="PROSITE" id="PS50293">
    <property type="entry name" value="TPR_REGION"/>
    <property type="match status" value="1"/>
</dbReference>
<dbReference type="GO" id="GO:0008420">
    <property type="term" value="F:RNA polymerase II CTD heptapeptide repeat phosphatase activity"/>
    <property type="evidence" value="ECO:0007669"/>
    <property type="project" value="InterPro"/>
</dbReference>
<dbReference type="SUPFAM" id="SSF56784">
    <property type="entry name" value="HAD-like"/>
    <property type="match status" value="1"/>
</dbReference>
<dbReference type="SMART" id="SM00028">
    <property type="entry name" value="TPR"/>
    <property type="match status" value="5"/>
</dbReference>
<keyword evidence="6" id="KW-0539">Nucleus</keyword>
<dbReference type="Gene3D" id="3.40.50.10190">
    <property type="entry name" value="BRCT domain"/>
    <property type="match status" value="1"/>
</dbReference>
<dbReference type="InterPro" id="IPR036412">
    <property type="entry name" value="HAD-like_sf"/>
</dbReference>
<organism evidence="13 14">
    <name type="scientific">Phytophthora kernoviae</name>
    <dbReference type="NCBI Taxonomy" id="325452"/>
    <lineage>
        <taxon>Eukaryota</taxon>
        <taxon>Sar</taxon>
        <taxon>Stramenopiles</taxon>
        <taxon>Oomycota</taxon>
        <taxon>Peronosporomycetes</taxon>
        <taxon>Peronosporales</taxon>
        <taxon>Peronosporaceae</taxon>
        <taxon>Phytophthora</taxon>
    </lineage>
</organism>
<comment type="catalytic activity">
    <reaction evidence="7">
        <text>O-phospho-L-seryl-[protein] + H2O = L-seryl-[protein] + phosphate</text>
        <dbReference type="Rhea" id="RHEA:20629"/>
        <dbReference type="Rhea" id="RHEA-COMP:9863"/>
        <dbReference type="Rhea" id="RHEA-COMP:11604"/>
        <dbReference type="ChEBI" id="CHEBI:15377"/>
        <dbReference type="ChEBI" id="CHEBI:29999"/>
        <dbReference type="ChEBI" id="CHEBI:43474"/>
        <dbReference type="ChEBI" id="CHEBI:83421"/>
        <dbReference type="EC" id="3.1.3.16"/>
    </reaction>
</comment>
<evidence type="ECO:0000259" key="12">
    <source>
        <dbReference type="PROSITE" id="PS50969"/>
    </source>
</evidence>
<dbReference type="PROSITE" id="PS50969">
    <property type="entry name" value="FCP1"/>
    <property type="match status" value="1"/>
</dbReference>
<evidence type="ECO:0000256" key="9">
    <source>
        <dbReference type="PROSITE-ProRule" id="PRU00339"/>
    </source>
</evidence>
<dbReference type="SUPFAM" id="SSF48452">
    <property type="entry name" value="TPR-like"/>
    <property type="match status" value="1"/>
</dbReference>
<dbReference type="InterPro" id="IPR023214">
    <property type="entry name" value="HAD_sf"/>
</dbReference>